<dbReference type="EnsemblMetazoa" id="MDOA008035-RA">
    <property type="protein sequence ID" value="MDOA008035-PA"/>
    <property type="gene ID" value="MDOA008035"/>
</dbReference>
<accession>A0A1I8MSL7</accession>
<feature type="signal peptide" evidence="2">
    <location>
        <begin position="1"/>
        <end position="24"/>
    </location>
</feature>
<dbReference type="InterPro" id="IPR036860">
    <property type="entry name" value="SH2_dom_sf"/>
</dbReference>
<dbReference type="RefSeq" id="XP_005183525.2">
    <property type="nucleotide sequence ID" value="XM_005183468.4"/>
</dbReference>
<evidence type="ECO:0000313" key="4">
    <source>
        <dbReference type="EnsemblMetazoa" id="MDOA008035-PA"/>
    </source>
</evidence>
<evidence type="ECO:0000256" key="1">
    <source>
        <dbReference type="PROSITE-ProRule" id="PRU00191"/>
    </source>
</evidence>
<dbReference type="PROSITE" id="PS50001">
    <property type="entry name" value="SH2"/>
    <property type="match status" value="1"/>
</dbReference>
<feature type="domain" description="SH2" evidence="3">
    <location>
        <begin position="122"/>
        <end position="225"/>
    </location>
</feature>
<gene>
    <name evidence="4" type="primary">101891008</name>
</gene>
<protein>
    <recommendedName>
        <fullName evidence="3">SH2 domain-containing protein</fullName>
    </recommendedName>
</protein>
<dbReference type="eggNOG" id="ENOG502SCFD">
    <property type="taxonomic scope" value="Eukaryota"/>
</dbReference>
<reference evidence="4" key="1">
    <citation type="submission" date="2020-05" db="UniProtKB">
        <authorList>
            <consortium name="EnsemblMetazoa"/>
        </authorList>
    </citation>
    <scope>IDENTIFICATION</scope>
    <source>
        <strain evidence="4">Aabys</strain>
    </source>
</reference>
<dbReference type="AlphaFoldDB" id="A0A1I8MSL7"/>
<feature type="chain" id="PRO_5044560759" description="SH2 domain-containing protein" evidence="2">
    <location>
        <begin position="25"/>
        <end position="227"/>
    </location>
</feature>
<proteinExistence type="predicted"/>
<evidence type="ECO:0000256" key="2">
    <source>
        <dbReference type="SAM" id="SignalP"/>
    </source>
</evidence>
<dbReference type="Gene3D" id="3.30.505.10">
    <property type="entry name" value="SH2 domain"/>
    <property type="match status" value="1"/>
</dbReference>
<dbReference type="KEGG" id="mde:101891008"/>
<dbReference type="VEuPathDB" id="VectorBase:MDOA008035"/>
<keyword evidence="2" id="KW-0732">Signal</keyword>
<keyword evidence="1" id="KW-0727">SH2 domain</keyword>
<evidence type="ECO:0000259" key="3">
    <source>
        <dbReference type="PROSITE" id="PS50001"/>
    </source>
</evidence>
<dbReference type="SUPFAM" id="SSF55550">
    <property type="entry name" value="SH2 domain"/>
    <property type="match status" value="1"/>
</dbReference>
<dbReference type="SMART" id="SM00252">
    <property type="entry name" value="SH2"/>
    <property type="match status" value="1"/>
</dbReference>
<dbReference type="VEuPathDB" id="VectorBase:MDOMA2_018624"/>
<dbReference type="InterPro" id="IPR000980">
    <property type="entry name" value="SH2"/>
</dbReference>
<organism evidence="4">
    <name type="scientific">Musca domestica</name>
    <name type="common">House fly</name>
    <dbReference type="NCBI Taxonomy" id="7370"/>
    <lineage>
        <taxon>Eukaryota</taxon>
        <taxon>Metazoa</taxon>
        <taxon>Ecdysozoa</taxon>
        <taxon>Arthropoda</taxon>
        <taxon>Hexapoda</taxon>
        <taxon>Insecta</taxon>
        <taxon>Pterygota</taxon>
        <taxon>Neoptera</taxon>
        <taxon>Endopterygota</taxon>
        <taxon>Diptera</taxon>
        <taxon>Brachycera</taxon>
        <taxon>Muscomorpha</taxon>
        <taxon>Muscoidea</taxon>
        <taxon>Muscidae</taxon>
        <taxon>Musca</taxon>
    </lineage>
</organism>
<name>A0A1I8MSL7_MUSDO</name>
<dbReference type="STRING" id="7370.A0A1I8MSL7"/>
<sequence length="227" mass="26328">MCWSIRVYWTVLHNLLARFFSNLASKCSACASQRLCCCCYCCPIDDDGDDSSGNAGDGSRTSCCCLKHQLPDLSEDGAYYPPENRMDLRQQQMGRTQHDYVIVDDIDANYLQIEKRKIETEPFYRTVDRATAEEILTGREDGTCLVRPYKEEDISIKYIVSIYARKQFFHLFIRQIPGTELFAIGQEKREERLYQTPNDIIEFYRHNTLQCTNKECTLSLVLRPIVV</sequence>
<dbReference type="OrthoDB" id="10044490at2759"/>